<feature type="region of interest" description="Disordered" evidence="1">
    <location>
        <begin position="296"/>
        <end position="333"/>
    </location>
</feature>
<feature type="compositionally biased region" description="Polar residues" evidence="1">
    <location>
        <begin position="314"/>
        <end position="333"/>
    </location>
</feature>
<accession>A0A8D8AFV3</accession>
<name>A0A8D8AFV3_CULPI</name>
<reference evidence="2" key="1">
    <citation type="submission" date="2021-05" db="EMBL/GenBank/DDBJ databases">
        <authorList>
            <person name="Alioto T."/>
            <person name="Alioto T."/>
            <person name="Gomez Garrido J."/>
        </authorList>
    </citation>
    <scope>NUCLEOTIDE SEQUENCE</scope>
</reference>
<organism evidence="2">
    <name type="scientific">Culex pipiens</name>
    <name type="common">House mosquito</name>
    <dbReference type="NCBI Taxonomy" id="7175"/>
    <lineage>
        <taxon>Eukaryota</taxon>
        <taxon>Metazoa</taxon>
        <taxon>Ecdysozoa</taxon>
        <taxon>Arthropoda</taxon>
        <taxon>Hexapoda</taxon>
        <taxon>Insecta</taxon>
        <taxon>Pterygota</taxon>
        <taxon>Neoptera</taxon>
        <taxon>Endopterygota</taxon>
        <taxon>Diptera</taxon>
        <taxon>Nematocera</taxon>
        <taxon>Culicoidea</taxon>
        <taxon>Culicidae</taxon>
        <taxon>Culicinae</taxon>
        <taxon>Culicini</taxon>
        <taxon>Culex</taxon>
        <taxon>Culex</taxon>
    </lineage>
</organism>
<proteinExistence type="predicted"/>
<feature type="region of interest" description="Disordered" evidence="1">
    <location>
        <begin position="1"/>
        <end position="43"/>
    </location>
</feature>
<evidence type="ECO:0000256" key="1">
    <source>
        <dbReference type="SAM" id="MobiDB-lite"/>
    </source>
</evidence>
<evidence type="ECO:0000313" key="2">
    <source>
        <dbReference type="EMBL" id="CAG6456257.1"/>
    </source>
</evidence>
<protein>
    <submittedName>
        <fullName evidence="2">(northern house mosquito) hypothetical protein</fullName>
    </submittedName>
</protein>
<dbReference type="AlphaFoldDB" id="A0A8D8AFV3"/>
<sequence length="460" mass="49907">MAKRPLQFDPRGGHEALAEQRPMDGAFSVGPGSIEPPPLRPVRPVNLQQLPLTASNGAPSVPMQKQPKNGFASVGLGPSGKQTPCSSQYPGVHFHHPVGYAFAGHLVPSSDEVMACCLKVINRGYEQCQHDLPATAALPKSAMAAAPSSASVYTAECEVMPTVRLVQRPSRSTESRNVQRVPPLNVRNRTGCGQGVRQEGGRTSRNVYKGRKRNNSAILKRRTCKVEPLEAQVWLEPTVEMGTSVVIGKQFGSPAPPAAVCATAAPGPTQRLASESFRDVINCSAKHRMIIHSAEGPVLRPGSDGVDNNDRCHTTGSSMSAKKQKSTSTNVNNQRPASCAIDAVDQLDQCKRTPAVIPVEQRVCAPPAVVAHLLIGVIKKIESRRVSFNLILHQHRCSFSQAESVNIKAHQLFIIHQGRWLYSSGFVAFADRPPPWPPPAQDRPARNVVFVHDLNRIFQH</sequence>
<dbReference type="EMBL" id="HBUE01030520">
    <property type="protein sequence ID" value="CAG6456257.1"/>
    <property type="molecule type" value="Transcribed_RNA"/>
</dbReference>
<feature type="compositionally biased region" description="Basic and acidic residues" evidence="1">
    <location>
        <begin position="11"/>
        <end position="22"/>
    </location>
</feature>